<name>A0A8D8D3H5_CULPI</name>
<reference evidence="1" key="1">
    <citation type="submission" date="2021-05" db="EMBL/GenBank/DDBJ databases">
        <authorList>
            <person name="Alioto T."/>
            <person name="Alioto T."/>
            <person name="Gomez Garrido J."/>
        </authorList>
    </citation>
    <scope>NUCLEOTIDE SEQUENCE</scope>
</reference>
<organism evidence="1">
    <name type="scientific">Culex pipiens</name>
    <name type="common">House mosquito</name>
    <dbReference type="NCBI Taxonomy" id="7175"/>
    <lineage>
        <taxon>Eukaryota</taxon>
        <taxon>Metazoa</taxon>
        <taxon>Ecdysozoa</taxon>
        <taxon>Arthropoda</taxon>
        <taxon>Hexapoda</taxon>
        <taxon>Insecta</taxon>
        <taxon>Pterygota</taxon>
        <taxon>Neoptera</taxon>
        <taxon>Endopterygota</taxon>
        <taxon>Diptera</taxon>
        <taxon>Nematocera</taxon>
        <taxon>Culicoidea</taxon>
        <taxon>Culicidae</taxon>
        <taxon>Culicinae</taxon>
        <taxon>Culicini</taxon>
        <taxon>Culex</taxon>
        <taxon>Culex</taxon>
    </lineage>
</organism>
<sequence>MVASGGETSDANELLLASFLPEVTTTLVASFGRYIMCFPLIRYPIGRCLVGLAANCSLESFFLEPALPALEGASGGVCFGPVGLSWRFSYALVMAGGEESSRERNQLSPLSSGLSSASLVKASETDFRSFCRLLNMCFSTFSPFAAVPV</sequence>
<dbReference type="EMBL" id="HBUE01130239">
    <property type="protein sequence ID" value="CAG6496080.1"/>
    <property type="molecule type" value="Transcribed_RNA"/>
</dbReference>
<accession>A0A8D8D3H5</accession>
<dbReference type="AlphaFoldDB" id="A0A8D8D3H5"/>
<evidence type="ECO:0000313" key="1">
    <source>
        <dbReference type="EMBL" id="CAG6504623.1"/>
    </source>
</evidence>
<dbReference type="EMBL" id="HBUE01149796">
    <property type="protein sequence ID" value="CAG6504623.1"/>
    <property type="molecule type" value="Transcribed_RNA"/>
</dbReference>
<proteinExistence type="predicted"/>
<protein>
    <submittedName>
        <fullName evidence="1">(northern house mosquito) hypothetical protein</fullName>
    </submittedName>
</protein>
<dbReference type="EMBL" id="HBUE01254772">
    <property type="protein sequence ID" value="CAG6555899.1"/>
    <property type="molecule type" value="Transcribed_RNA"/>
</dbReference>